<dbReference type="PROSITE" id="PS01123">
    <property type="entry name" value="TNASE_1"/>
    <property type="match status" value="1"/>
</dbReference>
<dbReference type="SMART" id="SM00894">
    <property type="entry name" value="Excalibur"/>
    <property type="match status" value="1"/>
</dbReference>
<reference evidence="7 8" key="1">
    <citation type="submission" date="2016-12" db="EMBL/GenBank/DDBJ databases">
        <title>Domibacillus sp. SAB 38T whole genome sequencing.</title>
        <authorList>
            <person name="Verma A."/>
            <person name="Ojha A.K."/>
            <person name="Krishnamurthi S."/>
        </authorList>
    </citation>
    <scope>NUCLEOTIDE SEQUENCE [LARGE SCALE GENOMIC DNA]</scope>
    <source>
        <strain evidence="7 8">SAB 38</strain>
    </source>
</reference>
<dbReference type="OrthoDB" id="4376109at2"/>
<dbReference type="RefSeq" id="WP_076765648.1">
    <property type="nucleotide sequence ID" value="NZ_MSFI01000013.1"/>
</dbReference>
<dbReference type="PROSITE" id="PS50830">
    <property type="entry name" value="TNASE_3"/>
    <property type="match status" value="1"/>
</dbReference>
<evidence type="ECO:0000256" key="3">
    <source>
        <dbReference type="ARBA" id="ARBA00022801"/>
    </source>
</evidence>
<keyword evidence="5" id="KW-0732">Signal</keyword>
<dbReference type="STRING" id="1714355.BTO28_09520"/>
<sequence>MKKKLFKPLAASLLSFTLLAGSFTPAFNNESNQTAEAALPKTAAKVTVNEVVDGDTIKVTYKGKKETVRMILIDTPETKHPDKCVQLYGPEATAYTKKYLLDKKKTVSIELDKDSRDQYGRLLAYVYVNETMFNELLLQNGLAKITVFEPNTKYLEKLKAVEAKAKKNKVGIWSSTNAANGGCAPVKKPAPAPSPKPAPKPAPPKKESFKNCTELRKKYPDGVKKGHPAYDAKHDRDKDGWACEKS</sequence>
<organism evidence="7 8">
    <name type="scientific">Domibacillus epiphyticus</name>
    <dbReference type="NCBI Taxonomy" id="1714355"/>
    <lineage>
        <taxon>Bacteria</taxon>
        <taxon>Bacillati</taxon>
        <taxon>Bacillota</taxon>
        <taxon>Bacilli</taxon>
        <taxon>Bacillales</taxon>
        <taxon>Bacillaceae</taxon>
        <taxon>Domibacillus</taxon>
    </lineage>
</organism>
<keyword evidence="8" id="KW-1185">Reference proteome</keyword>
<dbReference type="PANTHER" id="PTHR12302">
    <property type="entry name" value="EBNA2 BINDING PROTEIN P100"/>
    <property type="match status" value="1"/>
</dbReference>
<evidence type="ECO:0000256" key="1">
    <source>
        <dbReference type="ARBA" id="ARBA00022722"/>
    </source>
</evidence>
<feature type="signal peptide" evidence="5">
    <location>
        <begin position="1"/>
        <end position="20"/>
    </location>
</feature>
<evidence type="ECO:0000256" key="5">
    <source>
        <dbReference type="SAM" id="SignalP"/>
    </source>
</evidence>
<feature type="compositionally biased region" description="Pro residues" evidence="4">
    <location>
        <begin position="188"/>
        <end position="202"/>
    </location>
</feature>
<dbReference type="GO" id="GO:0016787">
    <property type="term" value="F:hydrolase activity"/>
    <property type="evidence" value="ECO:0007669"/>
    <property type="project" value="UniProtKB-KW"/>
</dbReference>
<evidence type="ECO:0000313" key="7">
    <source>
        <dbReference type="EMBL" id="OMP66964.1"/>
    </source>
</evidence>
<dbReference type="Proteomes" id="UP000188613">
    <property type="component" value="Unassembled WGS sequence"/>
</dbReference>
<name>A0A1V2A821_9BACI</name>
<dbReference type="InterPro" id="IPR016071">
    <property type="entry name" value="Staphylococal_nuclease_OB-fold"/>
</dbReference>
<evidence type="ECO:0000259" key="6">
    <source>
        <dbReference type="PROSITE" id="PS50830"/>
    </source>
</evidence>
<evidence type="ECO:0000313" key="8">
    <source>
        <dbReference type="Proteomes" id="UP000188613"/>
    </source>
</evidence>
<dbReference type="AlphaFoldDB" id="A0A1V2A821"/>
<accession>A0A1V2A821</accession>
<feature type="compositionally biased region" description="Basic and acidic residues" evidence="4">
    <location>
        <begin position="204"/>
        <end position="246"/>
    </location>
</feature>
<dbReference type="EMBL" id="MSFI01000013">
    <property type="protein sequence ID" value="OMP66964.1"/>
    <property type="molecule type" value="Genomic_DNA"/>
</dbReference>
<comment type="caution">
    <text evidence="7">The sequence shown here is derived from an EMBL/GenBank/DDBJ whole genome shotgun (WGS) entry which is preliminary data.</text>
</comment>
<evidence type="ECO:0000256" key="4">
    <source>
        <dbReference type="SAM" id="MobiDB-lite"/>
    </source>
</evidence>
<keyword evidence="1" id="KW-0540">Nuclease</keyword>
<dbReference type="GO" id="GO:0004519">
    <property type="term" value="F:endonuclease activity"/>
    <property type="evidence" value="ECO:0007669"/>
    <property type="project" value="UniProtKB-KW"/>
</dbReference>
<dbReference type="InterPro" id="IPR008613">
    <property type="entry name" value="Excalibur_Ca-bd_domain"/>
</dbReference>
<keyword evidence="2" id="KW-0255">Endonuclease</keyword>
<dbReference type="SMART" id="SM00318">
    <property type="entry name" value="SNc"/>
    <property type="match status" value="1"/>
</dbReference>
<dbReference type="InterPro" id="IPR035437">
    <property type="entry name" value="SNase_OB-fold_sf"/>
</dbReference>
<dbReference type="Gene3D" id="2.40.50.90">
    <property type="match status" value="1"/>
</dbReference>
<gene>
    <name evidence="7" type="ORF">BTO28_09520</name>
</gene>
<dbReference type="PANTHER" id="PTHR12302:SF3">
    <property type="entry name" value="SERINE_THREONINE-PROTEIN KINASE 31"/>
    <property type="match status" value="1"/>
</dbReference>
<dbReference type="InterPro" id="IPR002071">
    <property type="entry name" value="Thermonucl_AS"/>
</dbReference>
<dbReference type="Pfam" id="PF05901">
    <property type="entry name" value="Excalibur"/>
    <property type="match status" value="1"/>
</dbReference>
<dbReference type="SUPFAM" id="SSF50199">
    <property type="entry name" value="Staphylococcal nuclease"/>
    <property type="match status" value="1"/>
</dbReference>
<protein>
    <recommendedName>
        <fullName evidence="6">TNase-like domain-containing protein</fullName>
    </recommendedName>
</protein>
<feature type="domain" description="TNase-like" evidence="6">
    <location>
        <begin position="42"/>
        <end position="175"/>
    </location>
</feature>
<keyword evidence="3" id="KW-0378">Hydrolase</keyword>
<dbReference type="Pfam" id="PF00565">
    <property type="entry name" value="SNase"/>
    <property type="match status" value="1"/>
</dbReference>
<dbReference type="CDD" id="cd00175">
    <property type="entry name" value="SNc"/>
    <property type="match status" value="1"/>
</dbReference>
<feature type="chain" id="PRO_5039715967" description="TNase-like domain-containing protein" evidence="5">
    <location>
        <begin position="21"/>
        <end position="246"/>
    </location>
</feature>
<dbReference type="GO" id="GO:0003676">
    <property type="term" value="F:nucleic acid binding"/>
    <property type="evidence" value="ECO:0007669"/>
    <property type="project" value="InterPro"/>
</dbReference>
<feature type="region of interest" description="Disordered" evidence="4">
    <location>
        <begin position="183"/>
        <end position="246"/>
    </location>
</feature>
<proteinExistence type="predicted"/>
<evidence type="ECO:0000256" key="2">
    <source>
        <dbReference type="ARBA" id="ARBA00022759"/>
    </source>
</evidence>